<evidence type="ECO:0000256" key="3">
    <source>
        <dbReference type="ARBA" id="ARBA00005046"/>
    </source>
</evidence>
<dbReference type="SUPFAM" id="SSF63882">
    <property type="entry name" value="MoeA N-terminal region -like"/>
    <property type="match status" value="1"/>
</dbReference>
<dbReference type="Gene3D" id="2.170.190.11">
    <property type="entry name" value="Molybdopterin biosynthesis moea protein, domain 3"/>
    <property type="match status" value="1"/>
</dbReference>
<accession>A0A1I4QVC9</accession>
<dbReference type="GO" id="GO:0046872">
    <property type="term" value="F:metal ion binding"/>
    <property type="evidence" value="ECO:0007669"/>
    <property type="project" value="UniProtKB-UniRule"/>
</dbReference>
<dbReference type="CDD" id="cd00887">
    <property type="entry name" value="MoeA"/>
    <property type="match status" value="1"/>
</dbReference>
<dbReference type="GO" id="GO:0006777">
    <property type="term" value="P:Mo-molybdopterin cofactor biosynthetic process"/>
    <property type="evidence" value="ECO:0007669"/>
    <property type="project" value="UniProtKB-UniRule"/>
</dbReference>
<keyword evidence="5 11" id="KW-0500">Molybdenum</keyword>
<evidence type="ECO:0000256" key="5">
    <source>
        <dbReference type="ARBA" id="ARBA00022505"/>
    </source>
</evidence>
<dbReference type="SUPFAM" id="SSF53218">
    <property type="entry name" value="Molybdenum cofactor biosynthesis proteins"/>
    <property type="match status" value="1"/>
</dbReference>
<comment type="catalytic activity">
    <reaction evidence="10">
        <text>adenylyl-molybdopterin + molybdate = Mo-molybdopterin + AMP + H(+)</text>
        <dbReference type="Rhea" id="RHEA:35047"/>
        <dbReference type="ChEBI" id="CHEBI:15378"/>
        <dbReference type="ChEBI" id="CHEBI:36264"/>
        <dbReference type="ChEBI" id="CHEBI:62727"/>
        <dbReference type="ChEBI" id="CHEBI:71302"/>
        <dbReference type="ChEBI" id="CHEBI:456215"/>
        <dbReference type="EC" id="2.10.1.1"/>
    </reaction>
</comment>
<gene>
    <name evidence="14" type="ORF">CXZ10_03325</name>
</gene>
<evidence type="ECO:0000256" key="10">
    <source>
        <dbReference type="ARBA" id="ARBA00047317"/>
    </source>
</evidence>
<evidence type="ECO:0000259" key="13">
    <source>
        <dbReference type="SMART" id="SM00852"/>
    </source>
</evidence>
<dbReference type="EMBL" id="PJNW01000002">
    <property type="protein sequence ID" value="PKR90420.1"/>
    <property type="molecule type" value="Genomic_DNA"/>
</dbReference>
<dbReference type="SUPFAM" id="SSF63867">
    <property type="entry name" value="MoeA C-terminal domain-like"/>
    <property type="match status" value="1"/>
</dbReference>
<dbReference type="InterPro" id="IPR036425">
    <property type="entry name" value="MoaB/Mog-like_dom_sf"/>
</dbReference>
<dbReference type="FunFam" id="3.40.980.10:FF:000004">
    <property type="entry name" value="Molybdopterin molybdenumtransferase"/>
    <property type="match status" value="1"/>
</dbReference>
<dbReference type="SMART" id="SM00852">
    <property type="entry name" value="MoCF_biosynth"/>
    <property type="match status" value="1"/>
</dbReference>
<feature type="transmembrane region" description="Helical" evidence="12">
    <location>
        <begin position="326"/>
        <end position="347"/>
    </location>
</feature>
<evidence type="ECO:0000256" key="1">
    <source>
        <dbReference type="ARBA" id="ARBA00001946"/>
    </source>
</evidence>
<evidence type="ECO:0000313" key="14">
    <source>
        <dbReference type="EMBL" id="PKR90420.1"/>
    </source>
</evidence>
<keyword evidence="7 11" id="KW-0479">Metal-binding</keyword>
<evidence type="ECO:0000256" key="8">
    <source>
        <dbReference type="ARBA" id="ARBA00022842"/>
    </source>
</evidence>
<keyword evidence="12" id="KW-1133">Transmembrane helix</keyword>
<protein>
    <recommendedName>
        <fullName evidence="11">Molybdopterin molybdenumtransferase</fullName>
        <ecNumber evidence="11">2.10.1.1</ecNumber>
    </recommendedName>
</protein>
<dbReference type="InterPro" id="IPR008284">
    <property type="entry name" value="MoCF_biosynth_CS"/>
</dbReference>
<evidence type="ECO:0000256" key="7">
    <source>
        <dbReference type="ARBA" id="ARBA00022723"/>
    </source>
</evidence>
<comment type="cofactor">
    <cofactor evidence="1 11">
        <name>Mg(2+)</name>
        <dbReference type="ChEBI" id="CHEBI:18420"/>
    </cofactor>
</comment>
<evidence type="ECO:0000256" key="9">
    <source>
        <dbReference type="ARBA" id="ARBA00023150"/>
    </source>
</evidence>
<comment type="caution">
    <text evidence="14">The sequence shown here is derived from an EMBL/GenBank/DDBJ whole genome shotgun (WGS) entry which is preliminary data.</text>
</comment>
<reference evidence="14 15" key="1">
    <citation type="submission" date="2017-12" db="EMBL/GenBank/DDBJ databases">
        <title>Anaerobic carbon monoxide metabolism by Pleomorphomonas carboxyditropha sp. nov., a new mesophilic hydrogenogenic carboxidotroph.</title>
        <authorList>
            <person name="Esquivel-Elizondo S."/>
            <person name="Krajmalnik-Brown R."/>
        </authorList>
    </citation>
    <scope>NUCLEOTIDE SEQUENCE [LARGE SCALE GENOMIC DNA]</scope>
    <source>
        <strain evidence="14 15">R5-392</strain>
    </source>
</reference>
<comment type="similarity">
    <text evidence="4 11">Belongs to the MoeA family.</text>
</comment>
<keyword evidence="12" id="KW-0472">Membrane</keyword>
<dbReference type="NCBIfam" id="NF045515">
    <property type="entry name" value="Glp_gephyrin"/>
    <property type="match status" value="1"/>
</dbReference>
<dbReference type="InterPro" id="IPR038987">
    <property type="entry name" value="MoeA-like"/>
</dbReference>
<feature type="domain" description="MoaB/Mog" evidence="13">
    <location>
        <begin position="192"/>
        <end position="329"/>
    </location>
</feature>
<dbReference type="Pfam" id="PF03453">
    <property type="entry name" value="MoeA_N"/>
    <property type="match status" value="1"/>
</dbReference>
<dbReference type="Pfam" id="PF00994">
    <property type="entry name" value="MoCF_biosynth"/>
    <property type="match status" value="1"/>
</dbReference>
<dbReference type="PANTHER" id="PTHR10192:SF5">
    <property type="entry name" value="GEPHYRIN"/>
    <property type="match status" value="1"/>
</dbReference>
<name>A0A1I4QVC9_9HYPH</name>
<dbReference type="Pfam" id="PF03454">
    <property type="entry name" value="MoeA_C"/>
    <property type="match status" value="1"/>
</dbReference>
<dbReference type="Gene3D" id="3.40.980.10">
    <property type="entry name" value="MoaB/Mog-like domain"/>
    <property type="match status" value="1"/>
</dbReference>
<evidence type="ECO:0000256" key="11">
    <source>
        <dbReference type="RuleBase" id="RU365090"/>
    </source>
</evidence>
<dbReference type="InterPro" id="IPR001453">
    <property type="entry name" value="MoaB/Mog_dom"/>
</dbReference>
<dbReference type="InterPro" id="IPR036135">
    <property type="entry name" value="MoeA_linker/N_sf"/>
</dbReference>
<keyword evidence="9 11" id="KW-0501">Molybdenum cofactor biosynthesis</keyword>
<comment type="pathway">
    <text evidence="3 11">Cofactor biosynthesis; molybdopterin biosynthesis.</text>
</comment>
<evidence type="ECO:0000256" key="6">
    <source>
        <dbReference type="ARBA" id="ARBA00022679"/>
    </source>
</evidence>
<evidence type="ECO:0000256" key="2">
    <source>
        <dbReference type="ARBA" id="ARBA00002901"/>
    </source>
</evidence>
<dbReference type="EC" id="2.10.1.1" evidence="11"/>
<dbReference type="InterPro" id="IPR036688">
    <property type="entry name" value="MoeA_C_domain_IV_sf"/>
</dbReference>
<dbReference type="InterPro" id="IPR005110">
    <property type="entry name" value="MoeA_linker/N"/>
</dbReference>
<comment type="function">
    <text evidence="2 11">Catalyzes the insertion of molybdate into adenylated molybdopterin with the concomitant release of AMP.</text>
</comment>
<dbReference type="RefSeq" id="WP_101287513.1">
    <property type="nucleotide sequence ID" value="NZ_FOUQ01000001.1"/>
</dbReference>
<dbReference type="PANTHER" id="PTHR10192">
    <property type="entry name" value="MOLYBDOPTERIN BIOSYNTHESIS PROTEIN"/>
    <property type="match status" value="1"/>
</dbReference>
<dbReference type="AlphaFoldDB" id="A0A1I4QVC9"/>
<dbReference type="PROSITE" id="PS01079">
    <property type="entry name" value="MOCF_BIOSYNTHESIS_2"/>
    <property type="match status" value="1"/>
</dbReference>
<dbReference type="GO" id="GO:0061599">
    <property type="term" value="F:molybdopterin molybdotransferase activity"/>
    <property type="evidence" value="ECO:0007669"/>
    <property type="project" value="UniProtKB-UniRule"/>
</dbReference>
<keyword evidence="12" id="KW-0812">Transmembrane</keyword>
<keyword evidence="8 11" id="KW-0460">Magnesium</keyword>
<dbReference type="GO" id="GO:0005829">
    <property type="term" value="C:cytosol"/>
    <property type="evidence" value="ECO:0007669"/>
    <property type="project" value="TreeGrafter"/>
</dbReference>
<dbReference type="Gene3D" id="3.90.105.10">
    <property type="entry name" value="Molybdopterin biosynthesis moea protein, domain 2"/>
    <property type="match status" value="1"/>
</dbReference>
<keyword evidence="6 11" id="KW-0808">Transferase</keyword>
<evidence type="ECO:0000313" key="15">
    <source>
        <dbReference type="Proteomes" id="UP000233491"/>
    </source>
</evidence>
<organism evidence="14 15">
    <name type="scientific">Pleomorphomonas diazotrophica</name>
    <dbReference type="NCBI Taxonomy" id="1166257"/>
    <lineage>
        <taxon>Bacteria</taxon>
        <taxon>Pseudomonadati</taxon>
        <taxon>Pseudomonadota</taxon>
        <taxon>Alphaproteobacteria</taxon>
        <taxon>Hyphomicrobiales</taxon>
        <taxon>Pleomorphomonadaceae</taxon>
        <taxon>Pleomorphomonas</taxon>
    </lineage>
</organism>
<dbReference type="InterPro" id="IPR005111">
    <property type="entry name" value="MoeA_C_domain_IV"/>
</dbReference>
<dbReference type="Proteomes" id="UP000233491">
    <property type="component" value="Unassembled WGS sequence"/>
</dbReference>
<dbReference type="Gene3D" id="2.40.340.10">
    <property type="entry name" value="MoeA, C-terminal, domain IV"/>
    <property type="match status" value="1"/>
</dbReference>
<dbReference type="NCBIfam" id="TIGR00177">
    <property type="entry name" value="molyb_syn"/>
    <property type="match status" value="1"/>
</dbReference>
<dbReference type="OrthoDB" id="9804758at2"/>
<evidence type="ECO:0000256" key="4">
    <source>
        <dbReference type="ARBA" id="ARBA00010763"/>
    </source>
</evidence>
<sequence length="417" mass="43261">MVQLSSDAFAFGGELMPVEDALALVAARIPPLSETEKVSLIDADGRFLASDVIAPIDLPVFDNSAVDGYAVAHADLAASGPTVLPVGARIAAGQAASTPIAGRTAARIFTGAPMPPGTDTVFMQEDVTVREDGGVELPPGLGKGANCRPKGEDIARGSVAAPAGRRLEPRDIALLAALGITAVEVRRRPRVAVFSTGNELRDPGQTLGAAAIYDSNRFSLQVMLKRAGCEVSDLGILPDDRNTTAARLGEAAHAHDLIVTSGGVSTGEEDHVRAAITASGSMVFWRLAIKPGRPLAMGIINGVPLVGLPGNPVAVFVTFAHVLRPLVIALSGGTPAPIAAMTVISGFDYRKKAGRREYVRVSLESSEGPAIAKKYPVDGAGVLTSLTRTDGMVELPEACTNVRVGDPISFFAYSQLT</sequence>
<dbReference type="UniPathway" id="UPA00344"/>
<proteinExistence type="inferred from homology"/>
<keyword evidence="15" id="KW-1185">Reference proteome</keyword>
<evidence type="ECO:0000256" key="12">
    <source>
        <dbReference type="SAM" id="Phobius"/>
    </source>
</evidence>